<dbReference type="EMBL" id="JAIQCV010000008">
    <property type="protein sequence ID" value="KAH1072746.1"/>
    <property type="molecule type" value="Genomic_DNA"/>
</dbReference>
<comment type="caution">
    <text evidence="1">The sequence shown here is derived from an EMBL/GenBank/DDBJ whole genome shotgun (WGS) entry which is preliminary data.</text>
</comment>
<evidence type="ECO:0000313" key="2">
    <source>
        <dbReference type="Proteomes" id="UP000828251"/>
    </source>
</evidence>
<sequence length="133" mass="14441">MNIKKRKKKKQNVQFSSLVRVLSVITLNSNSNSKQQSKYSHTGLKQGFPVSKKSVSGCLALLINVAVCPSQIEIPSLMMLVAVAQSITVKAWAIPLNLCLLASTTAHVITLKDKTSATYTTSISTCSYLVELI</sequence>
<reference evidence="1 2" key="1">
    <citation type="journal article" date="2021" name="Plant Biotechnol. J.">
        <title>Multi-omics assisted identification of the key and species-specific regulatory components of drought-tolerant mechanisms in Gossypium stocksii.</title>
        <authorList>
            <person name="Yu D."/>
            <person name="Ke L."/>
            <person name="Zhang D."/>
            <person name="Wu Y."/>
            <person name="Sun Y."/>
            <person name="Mei J."/>
            <person name="Sun J."/>
            <person name="Sun Y."/>
        </authorList>
    </citation>
    <scope>NUCLEOTIDE SEQUENCE [LARGE SCALE GENOMIC DNA]</scope>
    <source>
        <strain evidence="2">cv. E1</strain>
        <tissue evidence="1">Leaf</tissue>
    </source>
</reference>
<dbReference type="AlphaFoldDB" id="A0A9D3V5X7"/>
<name>A0A9D3V5X7_9ROSI</name>
<protein>
    <submittedName>
        <fullName evidence="1">Uncharacterized protein</fullName>
    </submittedName>
</protein>
<proteinExistence type="predicted"/>
<accession>A0A9D3V5X7</accession>
<keyword evidence="2" id="KW-1185">Reference proteome</keyword>
<dbReference type="Proteomes" id="UP000828251">
    <property type="component" value="Unassembled WGS sequence"/>
</dbReference>
<organism evidence="1 2">
    <name type="scientific">Gossypium stocksii</name>
    <dbReference type="NCBI Taxonomy" id="47602"/>
    <lineage>
        <taxon>Eukaryota</taxon>
        <taxon>Viridiplantae</taxon>
        <taxon>Streptophyta</taxon>
        <taxon>Embryophyta</taxon>
        <taxon>Tracheophyta</taxon>
        <taxon>Spermatophyta</taxon>
        <taxon>Magnoliopsida</taxon>
        <taxon>eudicotyledons</taxon>
        <taxon>Gunneridae</taxon>
        <taxon>Pentapetalae</taxon>
        <taxon>rosids</taxon>
        <taxon>malvids</taxon>
        <taxon>Malvales</taxon>
        <taxon>Malvaceae</taxon>
        <taxon>Malvoideae</taxon>
        <taxon>Gossypium</taxon>
    </lineage>
</organism>
<evidence type="ECO:0000313" key="1">
    <source>
        <dbReference type="EMBL" id="KAH1072746.1"/>
    </source>
</evidence>
<gene>
    <name evidence="1" type="ORF">J1N35_025074</name>
</gene>